<dbReference type="EMBL" id="KC595511">
    <property type="protein sequence ID" value="AGR46717.1"/>
    <property type="molecule type" value="Genomic_DNA"/>
</dbReference>
<reference evidence="1 2" key="1">
    <citation type="journal article" date="2014" name="Genome Announc.">
        <title>Genome Sequences of Three Novel Bacillus cereus Bacteriophages.</title>
        <authorList>
            <person name="Grose J.H."/>
            <person name="Jensen J.D."/>
            <person name="Merrill B.D."/>
            <person name="Fisher J.N."/>
            <person name="Burnett S.H."/>
            <person name="Breakwell D.P."/>
        </authorList>
    </citation>
    <scope>NUCLEOTIDE SEQUENCE [LARGE SCALE GENOMIC DNA]</scope>
</reference>
<evidence type="ECO:0000313" key="1">
    <source>
        <dbReference type="EMBL" id="AGR46717.1"/>
    </source>
</evidence>
<accession>S5MSD7</accession>
<organism evidence="1 2">
    <name type="scientific">Bacillus phage Basilisk</name>
    <dbReference type="NCBI Taxonomy" id="1296654"/>
    <lineage>
        <taxon>Viruses</taxon>
        <taxon>Duplodnaviria</taxon>
        <taxon>Heunggongvirae</taxon>
        <taxon>Uroviricota</taxon>
        <taxon>Caudoviricetes</taxon>
        <taxon>Sejongvirinae</taxon>
        <taxon>Basiliskvirus</taxon>
        <taxon>Basiliskvirus basilisk</taxon>
    </lineage>
</organism>
<dbReference type="Proteomes" id="UP000015091">
    <property type="component" value="Segment"/>
</dbReference>
<sequence length="54" mass="6301">MIGNRWVSNPKRKQTRICFFMAHTSMFLTGAYVPKEPNRVGMILLFCRTHNLST</sequence>
<keyword evidence="2" id="KW-1185">Reference proteome</keyword>
<protein>
    <submittedName>
        <fullName evidence="1">Uncharacterized protein</fullName>
    </submittedName>
</protein>
<evidence type="ECO:0000313" key="2">
    <source>
        <dbReference type="Proteomes" id="UP000015091"/>
    </source>
</evidence>
<gene>
    <name evidence="1" type="ORF">BASILISK_29</name>
</gene>
<proteinExistence type="predicted"/>
<name>S5MSD7_9CAUD</name>